<reference evidence="2 3" key="1">
    <citation type="submission" date="2017-02" db="EMBL/GenBank/DDBJ databases">
        <authorList>
            <person name="Jeong S."/>
        </authorList>
    </citation>
    <scope>NUCLEOTIDE SEQUENCE [LARGE SCALE GENOMIC DNA]</scope>
    <source>
        <strain evidence="2 3">RMAR6-6</strain>
    </source>
</reference>
<evidence type="ECO:0000313" key="3">
    <source>
        <dbReference type="Proteomes" id="UP000188174"/>
    </source>
</evidence>
<proteinExistence type="predicted"/>
<keyword evidence="3" id="KW-1185">Reference proteome</keyword>
<organism evidence="2 3">
    <name type="scientific">Roseibium algicola</name>
    <dbReference type="NCBI Taxonomy" id="2857014"/>
    <lineage>
        <taxon>Bacteria</taxon>
        <taxon>Pseudomonadati</taxon>
        <taxon>Pseudomonadota</taxon>
        <taxon>Alphaproteobacteria</taxon>
        <taxon>Hyphomicrobiales</taxon>
        <taxon>Stappiaceae</taxon>
        <taxon>Roseibium</taxon>
    </lineage>
</organism>
<dbReference type="SUPFAM" id="SSF53756">
    <property type="entry name" value="UDP-Glycosyltransferase/glycogen phosphorylase"/>
    <property type="match status" value="1"/>
</dbReference>
<dbReference type="InterPro" id="IPR001296">
    <property type="entry name" value="Glyco_trans_1"/>
</dbReference>
<dbReference type="PANTHER" id="PTHR12526:SF627">
    <property type="entry name" value="D-RHAMNOSYLTRANSFERASE WBPZ"/>
    <property type="match status" value="1"/>
</dbReference>
<dbReference type="PANTHER" id="PTHR12526">
    <property type="entry name" value="GLYCOSYLTRANSFERASE"/>
    <property type="match status" value="1"/>
</dbReference>
<protein>
    <recommendedName>
        <fullName evidence="1">Glycosyl transferase family 1 domain-containing protein</fullName>
    </recommendedName>
</protein>
<sequence length="316" mass="35111">MVDEGITHVVVMDASPVFAQFLLATEGLNVPILLSEHFEPSRSAMQLKDPSLREKILSLADGIHFLLPSYSASKPKSFNGRSFVIENSVGKPERLANVTVSNRNGRFSLINVARLHFWQKRQDVLVKAFARIADKHPMWDLKLWGDVHNKKDYDKLSNLVSDSGLTSRVFFGKSLGHSELLEEIQNSHLFVIPSDFEGSPISLAEALVHGLPAVGFSECPGVNEVIRHGYNGFLALGLGDPKSLSECLDILIRSTRLRSEFSANAATLSDVRAPSKIMSDWETLLAWFTSTKKPLRNSHPDAKRILLSTKQELLPD</sequence>
<dbReference type="EMBL" id="CP019630">
    <property type="protein sequence ID" value="AQQ02907.1"/>
    <property type="molecule type" value="Genomic_DNA"/>
</dbReference>
<evidence type="ECO:0000259" key="1">
    <source>
        <dbReference type="Pfam" id="PF00534"/>
    </source>
</evidence>
<evidence type="ECO:0000313" key="2">
    <source>
        <dbReference type="EMBL" id="AQQ02907.1"/>
    </source>
</evidence>
<accession>A0ABN4WS38</accession>
<dbReference type="Gene3D" id="3.40.50.2000">
    <property type="entry name" value="Glycogen Phosphorylase B"/>
    <property type="match status" value="2"/>
</dbReference>
<name>A0ABN4WS38_9HYPH</name>
<dbReference type="Pfam" id="PF00534">
    <property type="entry name" value="Glycos_transf_1"/>
    <property type="match status" value="1"/>
</dbReference>
<feature type="domain" description="Glycosyl transferase family 1" evidence="1">
    <location>
        <begin position="105"/>
        <end position="266"/>
    </location>
</feature>
<dbReference type="Proteomes" id="UP000188174">
    <property type="component" value="Chromosome"/>
</dbReference>
<gene>
    <name evidence="2" type="ORF">B0E33_04280</name>
</gene>